<proteinExistence type="predicted"/>
<protein>
    <submittedName>
        <fullName evidence="1">Uncharacterized protein</fullName>
    </submittedName>
</protein>
<feature type="non-terminal residue" evidence="1">
    <location>
        <position position="1"/>
    </location>
</feature>
<dbReference type="EMBL" id="BTSY01000001">
    <property type="protein sequence ID" value="GMT12566.1"/>
    <property type="molecule type" value="Genomic_DNA"/>
</dbReference>
<dbReference type="Proteomes" id="UP001432322">
    <property type="component" value="Unassembled WGS sequence"/>
</dbReference>
<organism evidence="1 2">
    <name type="scientific">Pristionchus fissidentatus</name>
    <dbReference type="NCBI Taxonomy" id="1538716"/>
    <lineage>
        <taxon>Eukaryota</taxon>
        <taxon>Metazoa</taxon>
        <taxon>Ecdysozoa</taxon>
        <taxon>Nematoda</taxon>
        <taxon>Chromadorea</taxon>
        <taxon>Rhabditida</taxon>
        <taxon>Rhabditina</taxon>
        <taxon>Diplogasteromorpha</taxon>
        <taxon>Diplogasteroidea</taxon>
        <taxon>Neodiplogasteridae</taxon>
        <taxon>Pristionchus</taxon>
    </lineage>
</organism>
<evidence type="ECO:0000313" key="2">
    <source>
        <dbReference type="Proteomes" id="UP001432322"/>
    </source>
</evidence>
<evidence type="ECO:0000313" key="1">
    <source>
        <dbReference type="EMBL" id="GMT12566.1"/>
    </source>
</evidence>
<dbReference type="AlphaFoldDB" id="A0AAV5UZT1"/>
<sequence length="76" mass="8733">WKFPVSTRRIDHFEVSAKENPVQYKTGEGAVAWMYTTPWRSGFPVHNESREFMLELALCGTSVASGVMLKRDNNNR</sequence>
<gene>
    <name evidence="1" type="ORF">PFISCL1PPCAC_3863</name>
</gene>
<comment type="caution">
    <text evidence="1">The sequence shown here is derived from an EMBL/GenBank/DDBJ whole genome shotgun (WGS) entry which is preliminary data.</text>
</comment>
<reference evidence="1" key="1">
    <citation type="submission" date="2023-10" db="EMBL/GenBank/DDBJ databases">
        <title>Genome assembly of Pristionchus species.</title>
        <authorList>
            <person name="Yoshida K."/>
            <person name="Sommer R.J."/>
        </authorList>
    </citation>
    <scope>NUCLEOTIDE SEQUENCE</scope>
    <source>
        <strain evidence="1">RS5133</strain>
    </source>
</reference>
<name>A0AAV5UZT1_9BILA</name>
<keyword evidence="2" id="KW-1185">Reference proteome</keyword>
<feature type="non-terminal residue" evidence="1">
    <location>
        <position position="76"/>
    </location>
</feature>
<accession>A0AAV5UZT1</accession>